<dbReference type="EMBL" id="PHNJ01000015">
    <property type="protein sequence ID" value="TYL36728.1"/>
    <property type="molecule type" value="Genomic_DNA"/>
</dbReference>
<accession>A0A8J8TNV1</accession>
<reference evidence="3" key="1">
    <citation type="submission" date="2017-11" db="EMBL/GenBank/DDBJ databases">
        <authorList>
            <person name="Kajale S.C."/>
            <person name="Sharma A."/>
        </authorList>
    </citation>
    <scope>NUCLEOTIDE SEQUENCE</scope>
    <source>
        <strain evidence="3">LS1_42</strain>
    </source>
</reference>
<dbReference type="RefSeq" id="WP_148859932.1">
    <property type="nucleotide sequence ID" value="NZ_PHNJ01000015.1"/>
</dbReference>
<name>A0A8J8TNV1_9EURY</name>
<proteinExistence type="predicted"/>
<protein>
    <submittedName>
        <fullName evidence="3">Deoxyribonuclease</fullName>
    </submittedName>
</protein>
<dbReference type="OrthoDB" id="28569at2157"/>
<feature type="domain" description="TRAM" evidence="2">
    <location>
        <begin position="77"/>
        <end position="136"/>
    </location>
</feature>
<organism evidence="3 4">
    <name type="scientific">Natronococcus pandeyae</name>
    <dbReference type="NCBI Taxonomy" id="2055836"/>
    <lineage>
        <taxon>Archaea</taxon>
        <taxon>Methanobacteriati</taxon>
        <taxon>Methanobacteriota</taxon>
        <taxon>Stenosarchaea group</taxon>
        <taxon>Halobacteria</taxon>
        <taxon>Halobacteriales</taxon>
        <taxon>Natrialbaceae</taxon>
        <taxon>Natronococcus</taxon>
    </lineage>
</organism>
<dbReference type="Gene3D" id="2.40.50.140">
    <property type="entry name" value="Nucleic acid-binding proteins"/>
    <property type="match status" value="1"/>
</dbReference>
<dbReference type="Proteomes" id="UP000766904">
    <property type="component" value="Unassembled WGS sequence"/>
</dbReference>
<dbReference type="SUPFAM" id="SSF50249">
    <property type="entry name" value="Nucleic acid-binding proteins"/>
    <property type="match status" value="1"/>
</dbReference>
<evidence type="ECO:0000313" key="3">
    <source>
        <dbReference type="EMBL" id="TYL36728.1"/>
    </source>
</evidence>
<dbReference type="PROSITE" id="PS50926">
    <property type="entry name" value="TRAM"/>
    <property type="match status" value="1"/>
</dbReference>
<dbReference type="AlphaFoldDB" id="A0A8J8TNV1"/>
<dbReference type="InterPro" id="IPR012340">
    <property type="entry name" value="NA-bd_OB-fold"/>
</dbReference>
<evidence type="ECO:0000256" key="1">
    <source>
        <dbReference type="SAM" id="MobiDB-lite"/>
    </source>
</evidence>
<sequence length="142" mass="16164">MKISERLLCMFSGRVEERDGSYVVEVPEQELRIGDVDEGSPYRVAVLSTPTEPTEETERESTREHEPAQEHGSLEPPVDEGETRVVEIEDVGDQGDGITRVERGYVVIVPDAEKRERVRIEITQVQDNVAFADVVERLDYYE</sequence>
<gene>
    <name evidence="3" type="ORF">CV102_20845</name>
</gene>
<feature type="compositionally biased region" description="Basic and acidic residues" evidence="1">
    <location>
        <begin position="59"/>
        <end position="73"/>
    </location>
</feature>
<feature type="region of interest" description="Disordered" evidence="1">
    <location>
        <begin position="34"/>
        <end position="83"/>
    </location>
</feature>
<keyword evidence="4" id="KW-1185">Reference proteome</keyword>
<evidence type="ECO:0000313" key="4">
    <source>
        <dbReference type="Proteomes" id="UP000766904"/>
    </source>
</evidence>
<comment type="caution">
    <text evidence="3">The sequence shown here is derived from an EMBL/GenBank/DDBJ whole genome shotgun (WGS) entry which is preliminary data.</text>
</comment>
<evidence type="ECO:0000259" key="2">
    <source>
        <dbReference type="PROSITE" id="PS50926"/>
    </source>
</evidence>
<dbReference type="Pfam" id="PF01938">
    <property type="entry name" value="TRAM"/>
    <property type="match status" value="1"/>
</dbReference>
<dbReference type="InterPro" id="IPR002792">
    <property type="entry name" value="TRAM_dom"/>
</dbReference>